<dbReference type="Proteomes" id="UP000535406">
    <property type="component" value="Unassembled WGS sequence"/>
</dbReference>
<comment type="caution">
    <text evidence="1">The sequence shown here is derived from an EMBL/GenBank/DDBJ whole genome shotgun (WGS) entry which is preliminary data.</text>
</comment>
<gene>
    <name evidence="1" type="ORF">HNQ66_003410</name>
</gene>
<accession>A0A7W8DVU9</accession>
<sequence>MLGELDLDDLRKIKQVSHYFRYPLHRRDFHDLRVQDQVRGHYAAKPLYNSLTASNRVDRSSGYSGDVASLFVPSDAASLHDVRLLLTHLAPERVELPTGRRNWPAIRAAAESGILQMLAETTASQDYRLVPLTFG</sequence>
<protein>
    <submittedName>
        <fullName evidence="1">Uncharacterized protein</fullName>
    </submittedName>
</protein>
<dbReference type="RefSeq" id="WP_184145355.1">
    <property type="nucleotide sequence ID" value="NZ_JACHIK010000012.1"/>
</dbReference>
<dbReference type="EMBL" id="JACHIK010000012">
    <property type="protein sequence ID" value="MBB5043997.1"/>
    <property type="molecule type" value="Genomic_DNA"/>
</dbReference>
<keyword evidence="2" id="KW-1185">Reference proteome</keyword>
<reference evidence="1 2" key="1">
    <citation type="submission" date="2020-08" db="EMBL/GenBank/DDBJ databases">
        <title>Genomic Encyclopedia of Type Strains, Phase IV (KMG-IV): sequencing the most valuable type-strain genomes for metagenomic binning, comparative biology and taxonomic classification.</title>
        <authorList>
            <person name="Goeker M."/>
        </authorList>
    </citation>
    <scope>NUCLEOTIDE SEQUENCE [LARGE SCALE GENOMIC DNA]</scope>
    <source>
        <strain evidence="1 2">DSM 21319</strain>
    </source>
</reference>
<evidence type="ECO:0000313" key="2">
    <source>
        <dbReference type="Proteomes" id="UP000535406"/>
    </source>
</evidence>
<organism evidence="1 2">
    <name type="scientific">Shinella fusca</name>
    <dbReference type="NCBI Taxonomy" id="544480"/>
    <lineage>
        <taxon>Bacteria</taxon>
        <taxon>Pseudomonadati</taxon>
        <taxon>Pseudomonadota</taxon>
        <taxon>Alphaproteobacteria</taxon>
        <taxon>Hyphomicrobiales</taxon>
        <taxon>Rhizobiaceae</taxon>
        <taxon>Shinella</taxon>
    </lineage>
</organism>
<evidence type="ECO:0000313" key="1">
    <source>
        <dbReference type="EMBL" id="MBB5043997.1"/>
    </source>
</evidence>
<dbReference type="AlphaFoldDB" id="A0A7W8DVU9"/>
<name>A0A7W8DVU9_9HYPH</name>
<proteinExistence type="predicted"/>